<evidence type="ECO:0000313" key="2">
    <source>
        <dbReference type="EMBL" id="GGX71518.1"/>
    </source>
</evidence>
<comment type="caution">
    <text evidence="2">The sequence shown here is derived from an EMBL/GenBank/DDBJ whole genome shotgun (WGS) entry which is preliminary data.</text>
</comment>
<feature type="compositionally biased region" description="Polar residues" evidence="1">
    <location>
        <begin position="1"/>
        <end position="19"/>
    </location>
</feature>
<dbReference type="EMBL" id="BMUT01000002">
    <property type="protein sequence ID" value="GGX71518.1"/>
    <property type="molecule type" value="Genomic_DNA"/>
</dbReference>
<proteinExistence type="predicted"/>
<organism evidence="2 3">
    <name type="scientific">Streptomyces hiroshimensis</name>
    <dbReference type="NCBI Taxonomy" id="66424"/>
    <lineage>
        <taxon>Bacteria</taxon>
        <taxon>Bacillati</taxon>
        <taxon>Actinomycetota</taxon>
        <taxon>Actinomycetes</taxon>
        <taxon>Kitasatosporales</taxon>
        <taxon>Streptomycetaceae</taxon>
        <taxon>Streptomyces</taxon>
    </lineage>
</organism>
<feature type="region of interest" description="Disordered" evidence="1">
    <location>
        <begin position="1"/>
        <end position="29"/>
    </location>
</feature>
<evidence type="ECO:0000256" key="1">
    <source>
        <dbReference type="SAM" id="MobiDB-lite"/>
    </source>
</evidence>
<sequence length="96" mass="9926">MPVAQETSGQSFITEQASNPRVMESPSEAMDSGRVFHAGAAGEALGFPAEVSPPPLSQPVTSRAAEKAETVATTALAAARTFRTVLRRIAFSPPAG</sequence>
<accession>A0ABQ2Y7V2</accession>
<gene>
    <name evidence="2" type="ORF">GCM10010324_15850</name>
</gene>
<dbReference type="Proteomes" id="UP000659223">
    <property type="component" value="Unassembled WGS sequence"/>
</dbReference>
<evidence type="ECO:0000313" key="3">
    <source>
        <dbReference type="Proteomes" id="UP000659223"/>
    </source>
</evidence>
<name>A0ABQ2Y7V2_9ACTN</name>
<keyword evidence="3" id="KW-1185">Reference proteome</keyword>
<reference evidence="3" key="1">
    <citation type="journal article" date="2019" name="Int. J. Syst. Evol. Microbiol.">
        <title>The Global Catalogue of Microorganisms (GCM) 10K type strain sequencing project: providing services to taxonomists for standard genome sequencing and annotation.</title>
        <authorList>
            <consortium name="The Broad Institute Genomics Platform"/>
            <consortium name="The Broad Institute Genome Sequencing Center for Infectious Disease"/>
            <person name="Wu L."/>
            <person name="Ma J."/>
        </authorList>
    </citation>
    <scope>NUCLEOTIDE SEQUENCE [LARGE SCALE GENOMIC DNA]</scope>
    <source>
        <strain evidence="3">JCM 4586</strain>
    </source>
</reference>
<protein>
    <submittedName>
        <fullName evidence="2">Uncharacterized protein</fullName>
    </submittedName>
</protein>